<dbReference type="AlphaFoldDB" id="A0A542SQR9"/>
<evidence type="ECO:0000313" key="3">
    <source>
        <dbReference type="EMBL" id="TQK76945.1"/>
    </source>
</evidence>
<dbReference type="EMBL" id="VFNV01000001">
    <property type="protein sequence ID" value="TQK76945.1"/>
    <property type="molecule type" value="Genomic_DNA"/>
</dbReference>
<evidence type="ECO:0000313" key="4">
    <source>
        <dbReference type="Proteomes" id="UP000316181"/>
    </source>
</evidence>
<accession>A0A542SQR9</accession>
<name>A0A542SQR9_9MICO</name>
<gene>
    <name evidence="3" type="ORF">FB389_1648</name>
</gene>
<evidence type="ECO:0000259" key="2">
    <source>
        <dbReference type="SMART" id="SM00867"/>
    </source>
</evidence>
<dbReference type="SMART" id="SM00867">
    <property type="entry name" value="YceI"/>
    <property type="match status" value="1"/>
</dbReference>
<reference evidence="3 4" key="1">
    <citation type="submission" date="2019-06" db="EMBL/GenBank/DDBJ databases">
        <title>Sequencing the genomes of 1000 actinobacteria strains.</title>
        <authorList>
            <person name="Klenk H.-P."/>
        </authorList>
    </citation>
    <scope>NUCLEOTIDE SEQUENCE [LARGE SCALE GENOMIC DNA]</scope>
    <source>
        <strain evidence="3 4">DSM 10596</strain>
    </source>
</reference>
<dbReference type="PANTHER" id="PTHR34406">
    <property type="entry name" value="PROTEIN YCEI"/>
    <property type="match status" value="1"/>
</dbReference>
<keyword evidence="4" id="KW-1185">Reference proteome</keyword>
<protein>
    <submittedName>
        <fullName evidence="3">Polyisoprenoid-binding protein YceI</fullName>
    </submittedName>
</protein>
<dbReference type="Proteomes" id="UP000316181">
    <property type="component" value="Unassembled WGS sequence"/>
</dbReference>
<dbReference type="RefSeq" id="WP_142112563.1">
    <property type="nucleotide sequence ID" value="NZ_BAAATB010000004.1"/>
</dbReference>
<dbReference type="SUPFAM" id="SSF101874">
    <property type="entry name" value="YceI-like"/>
    <property type="match status" value="1"/>
</dbReference>
<dbReference type="Pfam" id="PF04264">
    <property type="entry name" value="YceI"/>
    <property type="match status" value="1"/>
</dbReference>
<evidence type="ECO:0000256" key="1">
    <source>
        <dbReference type="ARBA" id="ARBA00008812"/>
    </source>
</evidence>
<dbReference type="PANTHER" id="PTHR34406:SF1">
    <property type="entry name" value="PROTEIN YCEI"/>
    <property type="match status" value="1"/>
</dbReference>
<proteinExistence type="inferred from homology"/>
<sequence length="181" mass="18924">MTALPTGLKPGTYAIDPSHSTAAFIVRHAGISKVRGSIAVTEGSITIGDDVESSTVSATLDAASVDTGSKQRDEHLVSPDFWDAAKNPTWTFVTTSVVANGDGFDITGDLTLNGVTKPVTLATEYTGTAQDPFGNVRVGFEATTQFSRKEFDLTWNAALETGGVLVSDNVKIELDVSAIAA</sequence>
<dbReference type="InterPro" id="IPR007372">
    <property type="entry name" value="Lipid/polyisoprenoid-bd_YceI"/>
</dbReference>
<dbReference type="Gene3D" id="2.40.128.110">
    <property type="entry name" value="Lipid/polyisoprenoid-binding, YceI-like"/>
    <property type="match status" value="1"/>
</dbReference>
<feature type="domain" description="Lipid/polyisoprenoid-binding YceI-like" evidence="2">
    <location>
        <begin position="12"/>
        <end position="179"/>
    </location>
</feature>
<dbReference type="InterPro" id="IPR036761">
    <property type="entry name" value="TTHA0802/YceI-like_sf"/>
</dbReference>
<organism evidence="3 4">
    <name type="scientific">Rarobacter incanus</name>
    <dbReference type="NCBI Taxonomy" id="153494"/>
    <lineage>
        <taxon>Bacteria</taxon>
        <taxon>Bacillati</taxon>
        <taxon>Actinomycetota</taxon>
        <taxon>Actinomycetes</taxon>
        <taxon>Micrococcales</taxon>
        <taxon>Rarobacteraceae</taxon>
        <taxon>Rarobacter</taxon>
    </lineage>
</organism>
<comment type="similarity">
    <text evidence="1">Belongs to the UPF0312 family.</text>
</comment>
<comment type="caution">
    <text evidence="3">The sequence shown here is derived from an EMBL/GenBank/DDBJ whole genome shotgun (WGS) entry which is preliminary data.</text>
</comment>
<dbReference type="OrthoDB" id="9811006at2"/>